<feature type="transmembrane region" description="Helical" evidence="1">
    <location>
        <begin position="41"/>
        <end position="62"/>
    </location>
</feature>
<dbReference type="Proteomes" id="UP000005870">
    <property type="component" value="Chromosome"/>
</dbReference>
<organism evidence="2 3">
    <name type="scientific">Pseudoxanthomonas spadix (strain BD-a59)</name>
    <dbReference type="NCBI Taxonomy" id="1045855"/>
    <lineage>
        <taxon>Bacteria</taxon>
        <taxon>Pseudomonadati</taxon>
        <taxon>Pseudomonadota</taxon>
        <taxon>Gammaproteobacteria</taxon>
        <taxon>Lysobacterales</taxon>
        <taxon>Lysobacteraceae</taxon>
        <taxon>Pseudoxanthomonas</taxon>
    </lineage>
</organism>
<proteinExistence type="predicted"/>
<reference evidence="2 3" key="1">
    <citation type="journal article" date="2012" name="J. Bacteriol.">
        <title>Complete Genome Sequence of the BTEX-Degrading Bacterium Pseudoxanthomonas spadix BD-a59.</title>
        <authorList>
            <person name="Lee S.H."/>
            <person name="Jin H.M."/>
            <person name="Lee H.J."/>
            <person name="Kim J.M."/>
            <person name="Jeon C.O."/>
        </authorList>
    </citation>
    <scope>NUCLEOTIDE SEQUENCE [LARGE SCALE GENOMIC DNA]</scope>
    <source>
        <strain evidence="2 3">BD-a59</strain>
    </source>
</reference>
<keyword evidence="1" id="KW-0812">Transmembrane</keyword>
<dbReference type="AlphaFoldDB" id="G7UND5"/>
<keyword evidence="1" id="KW-0472">Membrane</keyword>
<accession>G7UND5</accession>
<name>G7UND5_PSEUP</name>
<dbReference type="OrthoDB" id="5985650at2"/>
<dbReference type="STRING" id="1045855.DSC_03565"/>
<dbReference type="KEGG" id="psd:DSC_03565"/>
<evidence type="ECO:0000256" key="1">
    <source>
        <dbReference type="SAM" id="Phobius"/>
    </source>
</evidence>
<keyword evidence="1" id="KW-1133">Transmembrane helix</keyword>
<evidence type="ECO:0000313" key="2">
    <source>
        <dbReference type="EMBL" id="AER55366.1"/>
    </source>
</evidence>
<dbReference type="RefSeq" id="WP_014159544.1">
    <property type="nucleotide sequence ID" value="NC_016147.2"/>
</dbReference>
<protein>
    <submittedName>
        <fullName evidence="2">Uncharacterized protein</fullName>
    </submittedName>
</protein>
<dbReference type="HOGENOM" id="CLU_2036058_0_0_6"/>
<sequence>MKRISVMIARLYAPAPVLVAAGWGLSFAVEHARGLLGAQGAHLAGSLLALLGTALGVVWALLASWRLYLWLRGVEQGRCPCGGLLSQPRRKRHGQPYRKCLSCGQKLPLVAASLADSETGA</sequence>
<dbReference type="EMBL" id="CP003093">
    <property type="protein sequence ID" value="AER55366.1"/>
    <property type="molecule type" value="Genomic_DNA"/>
</dbReference>
<feature type="transmembrane region" description="Helical" evidence="1">
    <location>
        <begin position="12"/>
        <end position="29"/>
    </location>
</feature>
<keyword evidence="3" id="KW-1185">Reference proteome</keyword>
<evidence type="ECO:0000313" key="3">
    <source>
        <dbReference type="Proteomes" id="UP000005870"/>
    </source>
</evidence>
<gene>
    <name evidence="2" type="ordered locus">DSC_03565</name>
</gene>